<dbReference type="RefSeq" id="XP_002508861.1">
    <property type="nucleotide sequence ID" value="XM_002508815.1"/>
</dbReference>
<dbReference type="eggNOG" id="KOG2367">
    <property type="taxonomic scope" value="Eukaryota"/>
</dbReference>
<dbReference type="InterPro" id="IPR036230">
    <property type="entry name" value="LeuA_allosteric_dom_sf"/>
</dbReference>
<dbReference type="InterPro" id="IPR054691">
    <property type="entry name" value="LeuA/HCS_post-cat"/>
</dbReference>
<dbReference type="GO" id="GO:0009098">
    <property type="term" value="P:L-leucine biosynthetic process"/>
    <property type="evidence" value="ECO:0007669"/>
    <property type="project" value="InterPro"/>
</dbReference>
<dbReference type="Gene3D" id="1.10.238.260">
    <property type="match status" value="1"/>
</dbReference>
<evidence type="ECO:0000256" key="7">
    <source>
        <dbReference type="ARBA" id="ARBA00022624"/>
    </source>
</evidence>
<dbReference type="Pfam" id="PF00682">
    <property type="entry name" value="HMGL-like"/>
    <property type="match status" value="1"/>
</dbReference>
<dbReference type="InterPro" id="IPR013709">
    <property type="entry name" value="2-isopropylmalate_synth_dimer"/>
</dbReference>
<evidence type="ECO:0000313" key="13">
    <source>
        <dbReference type="EMBL" id="ACO70119.1"/>
    </source>
</evidence>
<evidence type="ECO:0000256" key="11">
    <source>
        <dbReference type="RuleBase" id="RU003523"/>
    </source>
</evidence>
<dbReference type="InParanoid" id="C1FHL1"/>
<evidence type="ECO:0000256" key="4">
    <source>
        <dbReference type="ARBA" id="ARBA00012973"/>
    </source>
</evidence>
<dbReference type="InterPro" id="IPR013785">
    <property type="entry name" value="Aldolase_TIM"/>
</dbReference>
<dbReference type="Gene3D" id="3.30.160.270">
    <property type="match status" value="1"/>
</dbReference>
<dbReference type="InterPro" id="IPR002034">
    <property type="entry name" value="AIPM/Hcit_synth_CS"/>
</dbReference>
<comment type="pathway">
    <text evidence="2">Amino-acid biosynthesis; L-isoleucine biosynthesis; 2-oxobutanoate from pyruvate: step 1/3.</text>
</comment>
<dbReference type="GeneID" id="8246860"/>
<dbReference type="EMBL" id="CP001576">
    <property type="protein sequence ID" value="ACO70119.1"/>
    <property type="molecule type" value="Genomic_DNA"/>
</dbReference>
<evidence type="ECO:0000256" key="3">
    <source>
        <dbReference type="ARBA" id="ARBA00006154"/>
    </source>
</evidence>
<dbReference type="Pfam" id="PF22617">
    <property type="entry name" value="HCS_D2"/>
    <property type="match status" value="1"/>
</dbReference>
<keyword evidence="9" id="KW-0100">Branched-chain amino acid biosynthesis</keyword>
<dbReference type="SUPFAM" id="SSF51569">
    <property type="entry name" value="Aldolase"/>
    <property type="match status" value="1"/>
</dbReference>
<dbReference type="GO" id="GO:0009097">
    <property type="term" value="P:isoleucine biosynthetic process"/>
    <property type="evidence" value="ECO:0007669"/>
    <property type="project" value="UniProtKB-UniPathway"/>
</dbReference>
<dbReference type="SMART" id="SM00917">
    <property type="entry name" value="LeuA_dimer"/>
    <property type="match status" value="1"/>
</dbReference>
<dbReference type="KEGG" id="mis:MICPUN_96641"/>
<comment type="similarity">
    <text evidence="3 11">Belongs to the alpha-IPM synthase/homocitrate synthase family.</text>
</comment>
<proteinExistence type="inferred from homology"/>
<dbReference type="PROSITE" id="PS00815">
    <property type="entry name" value="AIPM_HOMOCIT_SYNTH_1"/>
    <property type="match status" value="1"/>
</dbReference>
<evidence type="ECO:0000256" key="8">
    <source>
        <dbReference type="ARBA" id="ARBA00022679"/>
    </source>
</evidence>
<dbReference type="PROSITE" id="PS50991">
    <property type="entry name" value="PYR_CT"/>
    <property type="match status" value="1"/>
</dbReference>
<name>C1FHL1_MICCC</name>
<dbReference type="SUPFAM" id="SSF110921">
    <property type="entry name" value="2-isopropylmalate synthase LeuA, allosteric (dimerisation) domain"/>
    <property type="match status" value="1"/>
</dbReference>
<dbReference type="OMA" id="KSWDFHV"/>
<protein>
    <recommendedName>
        <fullName evidence="5">(R)-citramalate synthase</fullName>
        <ecNumber evidence="4">2.3.3.13</ecNumber>
        <ecNumber evidence="10">2.3.3.21</ecNumber>
    </recommendedName>
</protein>
<evidence type="ECO:0000313" key="14">
    <source>
        <dbReference type="Proteomes" id="UP000002009"/>
    </source>
</evidence>
<gene>
    <name evidence="13" type="ORF">MICPUN_96641</name>
</gene>
<evidence type="ECO:0000259" key="12">
    <source>
        <dbReference type="PROSITE" id="PS50991"/>
    </source>
</evidence>
<dbReference type="EC" id="2.3.3.13" evidence="4"/>
<reference evidence="13 14" key="1">
    <citation type="journal article" date="2009" name="Science">
        <title>Green evolution and dynamic adaptations revealed by genomes of the marine picoeukaryotes Micromonas.</title>
        <authorList>
            <person name="Worden A.Z."/>
            <person name="Lee J.H."/>
            <person name="Mock T."/>
            <person name="Rouze P."/>
            <person name="Simmons M.P."/>
            <person name="Aerts A.L."/>
            <person name="Allen A.E."/>
            <person name="Cuvelier M.L."/>
            <person name="Derelle E."/>
            <person name="Everett M.V."/>
            <person name="Foulon E."/>
            <person name="Grimwood J."/>
            <person name="Gundlach H."/>
            <person name="Henrissat B."/>
            <person name="Napoli C."/>
            <person name="McDonald S.M."/>
            <person name="Parker M.S."/>
            <person name="Rombauts S."/>
            <person name="Salamov A."/>
            <person name="Von Dassow P."/>
            <person name="Badger J.H."/>
            <person name="Coutinho P.M."/>
            <person name="Demir E."/>
            <person name="Dubchak I."/>
            <person name="Gentemann C."/>
            <person name="Eikrem W."/>
            <person name="Gready J.E."/>
            <person name="John U."/>
            <person name="Lanier W."/>
            <person name="Lindquist E.A."/>
            <person name="Lucas S."/>
            <person name="Mayer K.F."/>
            <person name="Moreau H."/>
            <person name="Not F."/>
            <person name="Otillar R."/>
            <person name="Panaud O."/>
            <person name="Pangilinan J."/>
            <person name="Paulsen I."/>
            <person name="Piegu B."/>
            <person name="Poliakov A."/>
            <person name="Robbens S."/>
            <person name="Schmutz J."/>
            <person name="Toulza E."/>
            <person name="Wyss T."/>
            <person name="Zelensky A."/>
            <person name="Zhou K."/>
            <person name="Armbrust E.V."/>
            <person name="Bhattacharya D."/>
            <person name="Goodenough U.W."/>
            <person name="Van de Peer Y."/>
            <person name="Grigoriev I.V."/>
        </authorList>
    </citation>
    <scope>NUCLEOTIDE SEQUENCE [LARGE SCALE GENOMIC DNA]</scope>
    <source>
        <strain evidence="14">RCC299 / NOUM17</strain>
    </source>
</reference>
<keyword evidence="6" id="KW-0028">Amino-acid biosynthesis</keyword>
<dbReference type="STRING" id="296587.C1FHL1"/>
<dbReference type="InterPro" id="IPR005675">
    <property type="entry name" value="Citramal_synthase"/>
</dbReference>
<feature type="domain" description="Pyruvate carboxyltransferase" evidence="12">
    <location>
        <begin position="64"/>
        <end position="337"/>
    </location>
</feature>
<dbReference type="Proteomes" id="UP000002009">
    <property type="component" value="Chromosome 10"/>
</dbReference>
<evidence type="ECO:0000256" key="1">
    <source>
        <dbReference type="ARBA" id="ARBA00000064"/>
    </source>
</evidence>
<dbReference type="InterPro" id="IPR000891">
    <property type="entry name" value="PYR_CT"/>
</dbReference>
<accession>C1FHL1</accession>
<dbReference type="UniPathway" id="UPA00047">
    <property type="reaction ID" value="UER00066"/>
</dbReference>
<sequence length="662" mass="69766">MSLSLLSGAPLASRSVANLNRRRAGGRARKSKEIPSLFRVPGSVRAVVPRAADSPGSAGDDADVVCYDTTLRDGSQQVGISLTCDDKLAVAEHLVGLGVAYIEGGYPGSNPKDVEFFSRWTSSGLADRAAAGGTKLAAFGMTRRRGVTADDDEGLKALTDCPAPCVCIVAKAWDEQCEKVLGVSPEENIAMIEESVAHLVAAGKEVLVDCEHYFDGRKANPEFAVKCAAAAAKSGAKFVVLCDTNGGTLPWDVEEFTREVKEAVDATGADCSVGIHCHNDTSLAVANSIAAVRGGATMVQGCVNGYGERTGNADLLVVAANLELKMGRTALPEGSLQRLTQVSAAVAKLCSQHQDPRQPYMGSSAFAHKGGLHVAALQKMPASYNHIVPTLVGNEARSVISELSGRGNILSAAMASGREVSKETAAQVLSQIKDLESRGFVLEDAGASVDILFRRADPNYRAPFNVLEFNVTASNSSFGGFTPNDLLVGGDERLQDVLPEDELEAPFTHPQQAGYKKGSVAVNQVVVKVDVFDNDTTPASRNTQLCVAEGNGPVNALANALRLSLTDKFPQLKQIHLQDYKVDLLSTAGTSAAVTRVTMDFADRDTDITWRTVGAHASIIEASFRALVDGMEYGIAQCSDDGCMVDPGPAHAADREGAPSSR</sequence>
<dbReference type="GO" id="GO:0043714">
    <property type="term" value="F:(R)-citramalate synthase activity"/>
    <property type="evidence" value="ECO:0007669"/>
    <property type="project" value="UniProtKB-EC"/>
</dbReference>
<evidence type="ECO:0000256" key="6">
    <source>
        <dbReference type="ARBA" id="ARBA00022605"/>
    </source>
</evidence>
<dbReference type="Pfam" id="PF08502">
    <property type="entry name" value="LeuA_dimer"/>
    <property type="match status" value="1"/>
</dbReference>
<dbReference type="AlphaFoldDB" id="C1FHL1"/>
<evidence type="ECO:0000256" key="5">
    <source>
        <dbReference type="ARBA" id="ARBA00022325"/>
    </source>
</evidence>
<evidence type="ECO:0000256" key="10">
    <source>
        <dbReference type="ARBA" id="ARBA00034330"/>
    </source>
</evidence>
<keyword evidence="7" id="KW-0412">Isoleucine biosynthesis</keyword>
<dbReference type="GO" id="GO:0003852">
    <property type="term" value="F:2-isopropylmalate synthase activity"/>
    <property type="evidence" value="ECO:0007669"/>
    <property type="project" value="UniProtKB-EC"/>
</dbReference>
<dbReference type="OrthoDB" id="2015253at2759"/>
<organism evidence="13 14">
    <name type="scientific">Micromonas commoda (strain RCC299 / NOUM17 / CCMP2709)</name>
    <name type="common">Picoplanktonic green alga</name>
    <dbReference type="NCBI Taxonomy" id="296587"/>
    <lineage>
        <taxon>Eukaryota</taxon>
        <taxon>Viridiplantae</taxon>
        <taxon>Chlorophyta</taxon>
        <taxon>Mamiellophyceae</taxon>
        <taxon>Mamiellales</taxon>
        <taxon>Mamiellaceae</taxon>
        <taxon>Micromonas</taxon>
    </lineage>
</organism>
<dbReference type="CDD" id="cd07941">
    <property type="entry name" value="DRE_TIM_LeuA3"/>
    <property type="match status" value="1"/>
</dbReference>
<keyword evidence="14" id="KW-1185">Reference proteome</keyword>
<evidence type="ECO:0000256" key="9">
    <source>
        <dbReference type="ARBA" id="ARBA00023304"/>
    </source>
</evidence>
<dbReference type="PANTHER" id="PTHR43538">
    <property type="entry name" value="ALPHA-IPM SYNTHASE/HOMOCITRATE SYNTHASE"/>
    <property type="match status" value="1"/>
</dbReference>
<comment type="catalytic activity">
    <reaction evidence="1">
        <text>3-methyl-2-oxobutanoate + acetyl-CoA + H2O = (2S)-2-isopropylmalate + CoA + H(+)</text>
        <dbReference type="Rhea" id="RHEA:21524"/>
        <dbReference type="ChEBI" id="CHEBI:1178"/>
        <dbReference type="ChEBI" id="CHEBI:11851"/>
        <dbReference type="ChEBI" id="CHEBI:15377"/>
        <dbReference type="ChEBI" id="CHEBI:15378"/>
        <dbReference type="ChEBI" id="CHEBI:57287"/>
        <dbReference type="ChEBI" id="CHEBI:57288"/>
        <dbReference type="EC" id="2.3.3.13"/>
    </reaction>
</comment>
<dbReference type="Gene3D" id="3.20.20.70">
    <property type="entry name" value="Aldolase class I"/>
    <property type="match status" value="1"/>
</dbReference>
<evidence type="ECO:0000256" key="2">
    <source>
        <dbReference type="ARBA" id="ARBA00004743"/>
    </source>
</evidence>
<dbReference type="EC" id="2.3.3.21" evidence="10"/>
<dbReference type="PANTHER" id="PTHR43538:SF1">
    <property type="entry name" value="(R)-CITRAMALATE SYNTHASE"/>
    <property type="match status" value="1"/>
</dbReference>
<keyword evidence="8 11" id="KW-0808">Transferase</keyword>